<dbReference type="SUPFAM" id="SSF55961">
    <property type="entry name" value="Bet v1-like"/>
    <property type="match status" value="1"/>
</dbReference>
<evidence type="ECO:0000313" key="1">
    <source>
        <dbReference type="EMBL" id="KZV94213.1"/>
    </source>
</evidence>
<organism evidence="1 2">
    <name type="scientific">Exidia glandulosa HHB12029</name>
    <dbReference type="NCBI Taxonomy" id="1314781"/>
    <lineage>
        <taxon>Eukaryota</taxon>
        <taxon>Fungi</taxon>
        <taxon>Dikarya</taxon>
        <taxon>Basidiomycota</taxon>
        <taxon>Agaricomycotina</taxon>
        <taxon>Agaricomycetes</taxon>
        <taxon>Auriculariales</taxon>
        <taxon>Exidiaceae</taxon>
        <taxon>Exidia</taxon>
    </lineage>
</organism>
<dbReference type="InParanoid" id="A0A165J223"/>
<keyword evidence="2" id="KW-1185">Reference proteome</keyword>
<evidence type="ECO:0000313" key="2">
    <source>
        <dbReference type="Proteomes" id="UP000077266"/>
    </source>
</evidence>
<dbReference type="PANTHER" id="PTHR36166">
    <property type="entry name" value="CHROMOSOME 9, WHOLE GENOME SHOTGUN SEQUENCE"/>
    <property type="match status" value="1"/>
</dbReference>
<sequence length="174" mass="19417">MSHVFTVQAKATIAAPAADVWPALLDFKTYSEWNPFVRSFIVTDASGGELEPGTLPSAGQKIVMRTNMPPTLTGPGSREVRCDITHFDHDAYRACWANNEFPSWFLRTERWSVLTQEELEDGTKQTVYETQEAFAGWGAYLVKWFVGTKVQQGFTAMANALKDRVEARPPVPAS</sequence>
<dbReference type="AlphaFoldDB" id="A0A165J223"/>
<dbReference type="OrthoDB" id="509124at2759"/>
<reference evidence="1 2" key="1">
    <citation type="journal article" date="2016" name="Mol. Biol. Evol.">
        <title>Comparative Genomics of Early-Diverging Mushroom-Forming Fungi Provides Insights into the Origins of Lignocellulose Decay Capabilities.</title>
        <authorList>
            <person name="Nagy L.G."/>
            <person name="Riley R."/>
            <person name="Tritt A."/>
            <person name="Adam C."/>
            <person name="Daum C."/>
            <person name="Floudas D."/>
            <person name="Sun H."/>
            <person name="Yadav J.S."/>
            <person name="Pangilinan J."/>
            <person name="Larsson K.H."/>
            <person name="Matsuura K."/>
            <person name="Barry K."/>
            <person name="Labutti K."/>
            <person name="Kuo R."/>
            <person name="Ohm R.A."/>
            <person name="Bhattacharya S.S."/>
            <person name="Shirouzu T."/>
            <person name="Yoshinaga Y."/>
            <person name="Martin F.M."/>
            <person name="Grigoriev I.V."/>
            <person name="Hibbett D.S."/>
        </authorList>
    </citation>
    <scope>NUCLEOTIDE SEQUENCE [LARGE SCALE GENOMIC DNA]</scope>
    <source>
        <strain evidence="1 2">HHB12029</strain>
    </source>
</reference>
<gene>
    <name evidence="1" type="ORF">EXIGLDRAFT_611926</name>
</gene>
<proteinExistence type="predicted"/>
<protein>
    <recommendedName>
        <fullName evidence="3">SRPBCC domain-containing protein</fullName>
    </recommendedName>
</protein>
<dbReference type="InterPro" id="IPR023393">
    <property type="entry name" value="START-like_dom_sf"/>
</dbReference>
<name>A0A165J223_EXIGL</name>
<dbReference type="Proteomes" id="UP000077266">
    <property type="component" value="Unassembled WGS sequence"/>
</dbReference>
<dbReference type="Gene3D" id="3.30.530.20">
    <property type="match status" value="1"/>
</dbReference>
<dbReference type="Pfam" id="PF10604">
    <property type="entry name" value="Polyketide_cyc2"/>
    <property type="match status" value="1"/>
</dbReference>
<dbReference type="CDD" id="cd07822">
    <property type="entry name" value="SRPBCC_4"/>
    <property type="match status" value="1"/>
</dbReference>
<dbReference type="EMBL" id="KV425976">
    <property type="protein sequence ID" value="KZV94213.1"/>
    <property type="molecule type" value="Genomic_DNA"/>
</dbReference>
<evidence type="ECO:0008006" key="3">
    <source>
        <dbReference type="Google" id="ProtNLM"/>
    </source>
</evidence>
<dbReference type="PANTHER" id="PTHR36166:SF1">
    <property type="entry name" value="SRPBCC DOMAIN-CONTAINING PROTEIN"/>
    <property type="match status" value="1"/>
</dbReference>
<accession>A0A165J223</accession>
<dbReference type="InterPro" id="IPR019587">
    <property type="entry name" value="Polyketide_cyclase/dehydratase"/>
</dbReference>